<reference evidence="2" key="1">
    <citation type="journal article" date="2014" name="Int. J. Syst. Evol. Microbiol.">
        <title>Complete genome sequence of Corynebacterium casei LMG S-19264T (=DSM 44701T), isolated from a smear-ripened cheese.</title>
        <authorList>
            <consortium name="US DOE Joint Genome Institute (JGI-PGF)"/>
            <person name="Walter F."/>
            <person name="Albersmeier A."/>
            <person name="Kalinowski J."/>
            <person name="Ruckert C."/>
        </authorList>
    </citation>
    <scope>NUCLEOTIDE SEQUENCE</scope>
    <source>
        <strain evidence="2">CGMCC 4.7430</strain>
    </source>
</reference>
<accession>A0A918A1R5</accession>
<dbReference type="EMBL" id="BMNK01000002">
    <property type="protein sequence ID" value="GGP04131.1"/>
    <property type="molecule type" value="Genomic_DNA"/>
</dbReference>
<feature type="domain" description="BON" evidence="1">
    <location>
        <begin position="108"/>
        <end position="174"/>
    </location>
</feature>
<dbReference type="RefSeq" id="WP_189138003.1">
    <property type="nucleotide sequence ID" value="NZ_BMNK01000002.1"/>
</dbReference>
<dbReference type="PANTHER" id="PTHR33824:SF7">
    <property type="entry name" value="POLYKETIDE CYCLASE_DEHYDRASE AND LIPID TRANSPORT SUPERFAMILY PROTEIN"/>
    <property type="match status" value="1"/>
</dbReference>
<dbReference type="Gene3D" id="3.30.530.20">
    <property type="match status" value="1"/>
</dbReference>
<dbReference type="PROSITE" id="PS50914">
    <property type="entry name" value="BON"/>
    <property type="match status" value="1"/>
</dbReference>
<dbReference type="InterPro" id="IPR019587">
    <property type="entry name" value="Polyketide_cyclase/dehydratase"/>
</dbReference>
<dbReference type="Gene3D" id="3.30.1340.30">
    <property type="match status" value="1"/>
</dbReference>
<dbReference type="Proteomes" id="UP000660745">
    <property type="component" value="Unassembled WGS sequence"/>
</dbReference>
<evidence type="ECO:0000313" key="3">
    <source>
        <dbReference type="Proteomes" id="UP000660745"/>
    </source>
</evidence>
<sequence>MKSERKGLMTMAADQRRTTWADLVVIQEGPSRFRIAGLMVAGGCAGAAVAYLLDPQRGHTRRAHLRDQASHATHELQDGLGVLARDAGNRGRGVVAGVRYRIRGGSADDRVLHERVRAELGRHVTHAHAVEISVADGVVTLAGEVLAREAEHAQRGIRHIPGVRRVEPSWSVHRDAADVPRLQGGRPRRPTPELLQERWAPTTRLLAGAGAVTILSMARRLPGPIRWMARCAGGALAVRAATNLPMKRITGITAGRRAVDLDDAISIGAPIEQIWPLVSDYTVFAKLMPDVREIRRSADGRLSHWTIAGPAGVPVRFDAVETKRQESREIAWKTTEGQLVAHTGAIRLMPEPGGRTRVQVRLTYNPVAGAVGHAIAAMLGANPAHRMKQDLMRLKSYAEARATQPVRT</sequence>
<proteinExistence type="predicted"/>
<evidence type="ECO:0000259" key="1">
    <source>
        <dbReference type="PROSITE" id="PS50914"/>
    </source>
</evidence>
<dbReference type="AlphaFoldDB" id="A0A918A1R5"/>
<dbReference type="InterPro" id="IPR047137">
    <property type="entry name" value="ORF3"/>
</dbReference>
<gene>
    <name evidence="2" type="ORF">GCM10012278_18210</name>
</gene>
<dbReference type="CDD" id="cd07817">
    <property type="entry name" value="SRPBCC_8"/>
    <property type="match status" value="1"/>
</dbReference>
<organism evidence="2 3">
    <name type="scientific">Nonomuraea glycinis</name>
    <dbReference type="NCBI Taxonomy" id="2047744"/>
    <lineage>
        <taxon>Bacteria</taxon>
        <taxon>Bacillati</taxon>
        <taxon>Actinomycetota</taxon>
        <taxon>Actinomycetes</taxon>
        <taxon>Streptosporangiales</taxon>
        <taxon>Streptosporangiaceae</taxon>
        <taxon>Nonomuraea</taxon>
    </lineage>
</organism>
<name>A0A918A1R5_9ACTN</name>
<comment type="caution">
    <text evidence="2">The sequence shown here is derived from an EMBL/GenBank/DDBJ whole genome shotgun (WGS) entry which is preliminary data.</text>
</comment>
<dbReference type="InterPro" id="IPR023393">
    <property type="entry name" value="START-like_dom_sf"/>
</dbReference>
<dbReference type="Pfam" id="PF04972">
    <property type="entry name" value="BON"/>
    <property type="match status" value="1"/>
</dbReference>
<evidence type="ECO:0000313" key="2">
    <source>
        <dbReference type="EMBL" id="GGP04131.1"/>
    </source>
</evidence>
<dbReference type="PANTHER" id="PTHR33824">
    <property type="entry name" value="POLYKETIDE CYCLASE/DEHYDRASE AND LIPID TRANSPORT SUPERFAMILY PROTEIN"/>
    <property type="match status" value="1"/>
</dbReference>
<protein>
    <recommendedName>
        <fullName evidence="1">BON domain-containing protein</fullName>
    </recommendedName>
</protein>
<dbReference type="SUPFAM" id="SSF55961">
    <property type="entry name" value="Bet v1-like"/>
    <property type="match status" value="1"/>
</dbReference>
<keyword evidence="3" id="KW-1185">Reference proteome</keyword>
<reference evidence="2" key="2">
    <citation type="submission" date="2020-09" db="EMBL/GenBank/DDBJ databases">
        <authorList>
            <person name="Sun Q."/>
            <person name="Zhou Y."/>
        </authorList>
    </citation>
    <scope>NUCLEOTIDE SEQUENCE</scope>
    <source>
        <strain evidence="2">CGMCC 4.7430</strain>
    </source>
</reference>
<dbReference type="Pfam" id="PF10604">
    <property type="entry name" value="Polyketide_cyc2"/>
    <property type="match status" value="1"/>
</dbReference>
<dbReference type="InterPro" id="IPR007055">
    <property type="entry name" value="BON_dom"/>
</dbReference>